<reference evidence="3" key="1">
    <citation type="submission" date="2017-08" db="EMBL/GenBank/DDBJ databases">
        <authorList>
            <person name="Varghese N."/>
            <person name="Submissions S."/>
        </authorList>
    </citation>
    <scope>NUCLEOTIDE SEQUENCE [LARGE SCALE GENOMIC DNA]</scope>
    <source>
        <strain evidence="3">JC22</strain>
    </source>
</reference>
<accession>A0A285T3Z6</accession>
<dbReference type="AlphaFoldDB" id="A0A285T3Z6"/>
<dbReference type="Gene3D" id="2.30.30.40">
    <property type="entry name" value="SH3 Domains"/>
    <property type="match status" value="1"/>
</dbReference>
<evidence type="ECO:0008006" key="4">
    <source>
        <dbReference type="Google" id="ProtNLM"/>
    </source>
</evidence>
<name>A0A285T3Z6_9BACL</name>
<keyword evidence="1" id="KW-0472">Membrane</keyword>
<feature type="transmembrane region" description="Helical" evidence="1">
    <location>
        <begin position="229"/>
        <end position="248"/>
    </location>
</feature>
<dbReference type="OrthoDB" id="10016453at2"/>
<evidence type="ECO:0000256" key="1">
    <source>
        <dbReference type="SAM" id="Phobius"/>
    </source>
</evidence>
<keyword evidence="1" id="KW-1133">Transmembrane helix</keyword>
<dbReference type="RefSeq" id="WP_097074075.1">
    <property type="nucleotide sequence ID" value="NZ_OBMQ01000008.1"/>
</dbReference>
<keyword evidence="1" id="KW-0812">Transmembrane</keyword>
<dbReference type="Proteomes" id="UP000219636">
    <property type="component" value="Unassembled WGS sequence"/>
</dbReference>
<evidence type="ECO:0000313" key="3">
    <source>
        <dbReference type="Proteomes" id="UP000219636"/>
    </source>
</evidence>
<dbReference type="EMBL" id="OBMQ01000008">
    <property type="protein sequence ID" value="SOC15798.1"/>
    <property type="molecule type" value="Genomic_DNA"/>
</dbReference>
<sequence length="432" mass="49328">MALNKDTENMILLLSGLNTGQQKVNDIYINQIKQTEEYKALHNLNEYEFITKRAKDLKTNIKGINIERSTISEIQAEHLSLMNAHNDIQDLLQESMVKLSQNNYHIDVILKSKLKELKNSNIDLYTKVKIIMNANTNSAAEAFRKYIQTNARQEIIREYLKICTPDLNAKDNKRAQMFTWGGAIIGAVVFMIALLFLLPVSTNIEYGIIGASLILFILGLFNTHWSLRFYTVALLAAYMLFFIGASFLQDFGRLPETFDSIALRTLHLYGLLAFFGALVGMHVGNKLNFIPSNYSFRFPKFFKYLEKRLTFLTIAFSLFGFIWTHAFFDKVTVFQSIAAAVETFNDEKTISTTAEKESKDKFIGKVTVTSQYANVRTKPTVVDETIFGQVTKGTVLKFYAQKEVSGSIWYHILHEESGKKLWISEIAVQKTQ</sequence>
<feature type="transmembrane region" description="Helical" evidence="1">
    <location>
        <begin position="177"/>
        <end position="198"/>
    </location>
</feature>
<feature type="transmembrane region" description="Helical" evidence="1">
    <location>
        <begin position="309"/>
        <end position="328"/>
    </location>
</feature>
<feature type="transmembrane region" description="Helical" evidence="1">
    <location>
        <begin position="204"/>
        <end position="222"/>
    </location>
</feature>
<protein>
    <recommendedName>
        <fullName evidence="4">SH3 domain-containing protein</fullName>
    </recommendedName>
</protein>
<feature type="transmembrane region" description="Helical" evidence="1">
    <location>
        <begin position="268"/>
        <end position="288"/>
    </location>
</feature>
<keyword evidence="3" id="KW-1185">Reference proteome</keyword>
<proteinExistence type="predicted"/>
<organism evidence="2 3">
    <name type="scientific">Ureibacillus xyleni</name>
    <dbReference type="NCBI Taxonomy" id="614648"/>
    <lineage>
        <taxon>Bacteria</taxon>
        <taxon>Bacillati</taxon>
        <taxon>Bacillota</taxon>
        <taxon>Bacilli</taxon>
        <taxon>Bacillales</taxon>
        <taxon>Caryophanaceae</taxon>
        <taxon>Ureibacillus</taxon>
    </lineage>
</organism>
<evidence type="ECO:0000313" key="2">
    <source>
        <dbReference type="EMBL" id="SOC15798.1"/>
    </source>
</evidence>
<gene>
    <name evidence="2" type="ORF">SAMN05880501_108144</name>
</gene>